<feature type="region of interest" description="Disordered" evidence="1">
    <location>
        <begin position="30"/>
        <end position="79"/>
    </location>
</feature>
<evidence type="ECO:0000313" key="2">
    <source>
        <dbReference type="EMBL" id="CDR33520.1"/>
    </source>
</evidence>
<gene>
    <name evidence="2" type="ORF">CSEC_0687</name>
</gene>
<organism evidence="2 3">
    <name type="scientific">Candidatus Criblamydia sequanensis CRIB-18</name>
    <dbReference type="NCBI Taxonomy" id="1437425"/>
    <lineage>
        <taxon>Bacteria</taxon>
        <taxon>Pseudomonadati</taxon>
        <taxon>Chlamydiota</taxon>
        <taxon>Chlamydiia</taxon>
        <taxon>Parachlamydiales</taxon>
        <taxon>Candidatus Criblamydiaceae</taxon>
        <taxon>Candidatus Criblamydia</taxon>
    </lineage>
</organism>
<proteinExistence type="predicted"/>
<dbReference type="RefSeq" id="WP_041016996.1">
    <property type="nucleotide sequence ID" value="NZ_CCEJ010000003.1"/>
</dbReference>
<reference evidence="2" key="2">
    <citation type="submission" date="2014-09" db="EMBL/GenBank/DDBJ databases">
        <title>Criblamydia sequanensis harbors a mega-plasmid encoding arsenite resistance.</title>
        <authorList>
            <person name="Bertelli C."/>
            <person name="Goesmann A."/>
            <person name="Greub G."/>
        </authorList>
    </citation>
    <scope>NUCLEOTIDE SEQUENCE [LARGE SCALE GENOMIC DNA]</scope>
    <source>
        <strain evidence="2">CRIB-18</strain>
    </source>
</reference>
<feature type="compositionally biased region" description="Basic and acidic residues" evidence="1">
    <location>
        <begin position="37"/>
        <end position="54"/>
    </location>
</feature>
<accession>A0A090D0W1</accession>
<dbReference type="Proteomes" id="UP000031552">
    <property type="component" value="Unassembled WGS sequence"/>
</dbReference>
<dbReference type="EMBL" id="CCEJ010000003">
    <property type="protein sequence ID" value="CDR33520.1"/>
    <property type="molecule type" value="Genomic_DNA"/>
</dbReference>
<keyword evidence="3" id="KW-1185">Reference proteome</keyword>
<name>A0A090D0W1_9BACT</name>
<sequence length="316" mass="36106">MEGTSRGLFFGGGATSGFDDFLVSPLLAMDEGQSSEEASRRDRFTAPRSRCEKRPPRRLARSSRSTEKTSDAANATFKKEDPFNNFKRPQIIKSYDEAGLPENKSILMLGNEFHEMEELGMGEFHKAFRLAASVTKIAGVELKTSQPVVKVLSPLLDMSKAKLTNRLDTKAFEWYVEKKIPIPDVYYRNVENGIWVMEYIPTELTFEEGFNFAKEWLTKSAQETFEEDGQVHYGVEIINDLSLKNLRKRENGDIVVIDISMPQEGRINFIFNLFKAVMNFTKQGQEPHFENLIADFPEVTKESLRKLLAEHKERGN</sequence>
<evidence type="ECO:0000256" key="1">
    <source>
        <dbReference type="SAM" id="MobiDB-lite"/>
    </source>
</evidence>
<reference evidence="2" key="1">
    <citation type="submission" date="2013-12" db="EMBL/GenBank/DDBJ databases">
        <authorList>
            <person name="Linke B."/>
        </authorList>
    </citation>
    <scope>NUCLEOTIDE SEQUENCE [LARGE SCALE GENOMIC DNA]</scope>
    <source>
        <strain evidence="2">CRIB-18</strain>
    </source>
</reference>
<evidence type="ECO:0000313" key="3">
    <source>
        <dbReference type="Proteomes" id="UP000031552"/>
    </source>
</evidence>
<protein>
    <submittedName>
        <fullName evidence="2">Uncharacterized protein</fullName>
    </submittedName>
</protein>
<dbReference type="AlphaFoldDB" id="A0A090D0W1"/>
<comment type="caution">
    <text evidence="2">The sequence shown here is derived from an EMBL/GenBank/DDBJ whole genome shotgun (WGS) entry which is preliminary data.</text>
</comment>